<accession>A0A0L0DFT8</accession>
<dbReference type="InterPro" id="IPR050410">
    <property type="entry name" value="CCR4/nocturin_mRNA_transcr"/>
</dbReference>
<feature type="domain" description="Endonuclease/exonuclease/phosphatase" evidence="1">
    <location>
        <begin position="30"/>
        <end position="269"/>
    </location>
</feature>
<dbReference type="GO" id="GO:0000175">
    <property type="term" value="F:3'-5'-RNA exonuclease activity"/>
    <property type="evidence" value="ECO:0007669"/>
    <property type="project" value="TreeGrafter"/>
</dbReference>
<dbReference type="OrthoDB" id="2866996at2759"/>
<dbReference type="RefSeq" id="XP_013756397.1">
    <property type="nucleotide sequence ID" value="XM_013900943.1"/>
</dbReference>
<dbReference type="SUPFAM" id="SSF56219">
    <property type="entry name" value="DNase I-like"/>
    <property type="match status" value="1"/>
</dbReference>
<organism evidence="2 3">
    <name type="scientific">Thecamonas trahens ATCC 50062</name>
    <dbReference type="NCBI Taxonomy" id="461836"/>
    <lineage>
        <taxon>Eukaryota</taxon>
        <taxon>Apusozoa</taxon>
        <taxon>Apusomonadida</taxon>
        <taxon>Apusomonadidae</taxon>
        <taxon>Thecamonas</taxon>
    </lineage>
</organism>
<dbReference type="Proteomes" id="UP000054408">
    <property type="component" value="Unassembled WGS sequence"/>
</dbReference>
<dbReference type="eggNOG" id="KOG2338">
    <property type="taxonomic scope" value="Eukaryota"/>
</dbReference>
<dbReference type="EMBL" id="GL349465">
    <property type="protein sequence ID" value="KNC51197.1"/>
    <property type="molecule type" value="Genomic_DNA"/>
</dbReference>
<gene>
    <name evidence="2" type="ORF">AMSG_06551</name>
</gene>
<protein>
    <submittedName>
        <fullName evidence="2">Hydrolase</fullName>
    </submittedName>
</protein>
<keyword evidence="3" id="KW-1185">Reference proteome</keyword>
<evidence type="ECO:0000313" key="3">
    <source>
        <dbReference type="Proteomes" id="UP000054408"/>
    </source>
</evidence>
<evidence type="ECO:0000313" key="2">
    <source>
        <dbReference type="EMBL" id="KNC51197.1"/>
    </source>
</evidence>
<dbReference type="Gene3D" id="3.60.10.10">
    <property type="entry name" value="Endonuclease/exonuclease/phosphatase"/>
    <property type="match status" value="1"/>
</dbReference>
<sequence length="456" mass="49916">MAKGVSPAPLQDASTIDFVPSWNRPDVIVASYNVLAQALVRRNIFDYASKAALKWKSRRKRLMEELVELSASETTPAADTIFCFQEMDHYDDFWAAALHDELGLVSEYMPKPGKADGSAIAFHPDRWNLVERIDISFDDLAEVMRAEVEASGQIDATEAAAFEAEVLTRHNVGLIVVLEHSSRPDAKLIVYTGHLFWNPRYPFIKLVQVDYLLAALDAVAARYPPDYTVVLAGDFNLTPDNTVFRLMVEPDAAQLIDTIPGRAFMPPADHFSPRAASLNVIKSITLNEMAASGADIPPPEELHPTADVPLHVRDHRERKAPELLKSLAACPRLVAPYGAYCQAYKAATGRCPVTDYATPDLRIPTSSFPLYTTFCGDLNLCLDHILLWRPPSHGQGSPRLCPTHLLAIPTVVALNSQTGLPNDERGSDHVPIAVGFSTTPCTCGAAYAAPPPLARA</sequence>
<dbReference type="InterPro" id="IPR036691">
    <property type="entry name" value="Endo/exonu/phosph_ase_sf"/>
</dbReference>
<dbReference type="PANTHER" id="PTHR12121:SF34">
    <property type="entry name" value="PROTEIN ANGEL"/>
    <property type="match status" value="1"/>
</dbReference>
<name>A0A0L0DFT8_THETB</name>
<dbReference type="InterPro" id="IPR005135">
    <property type="entry name" value="Endo/exonuclease/phosphatase"/>
</dbReference>
<reference evidence="2 3" key="1">
    <citation type="submission" date="2010-05" db="EMBL/GenBank/DDBJ databases">
        <title>The Genome Sequence of Thecamonas trahens ATCC 50062.</title>
        <authorList>
            <consortium name="The Broad Institute Genome Sequencing Platform"/>
            <person name="Russ C."/>
            <person name="Cuomo C."/>
            <person name="Shea T."/>
            <person name="Young S.K."/>
            <person name="Zeng Q."/>
            <person name="Koehrsen M."/>
            <person name="Haas B."/>
            <person name="Borodovsky M."/>
            <person name="Guigo R."/>
            <person name="Alvarado L."/>
            <person name="Berlin A."/>
            <person name="Bochicchio J."/>
            <person name="Borenstein D."/>
            <person name="Chapman S."/>
            <person name="Chen Z."/>
            <person name="Freedman E."/>
            <person name="Gellesch M."/>
            <person name="Goldberg J."/>
            <person name="Griggs A."/>
            <person name="Gujja S."/>
            <person name="Heilman E."/>
            <person name="Heiman D."/>
            <person name="Hepburn T."/>
            <person name="Howarth C."/>
            <person name="Jen D."/>
            <person name="Larson L."/>
            <person name="Mehta T."/>
            <person name="Park D."/>
            <person name="Pearson M."/>
            <person name="Roberts A."/>
            <person name="Saif S."/>
            <person name="Shenoy N."/>
            <person name="Sisk P."/>
            <person name="Stolte C."/>
            <person name="Sykes S."/>
            <person name="Thomson T."/>
            <person name="Walk T."/>
            <person name="White J."/>
            <person name="Yandava C."/>
            <person name="Burger G."/>
            <person name="Gray M.W."/>
            <person name="Holland P.W.H."/>
            <person name="King N."/>
            <person name="Lang F.B.F."/>
            <person name="Roger A.J."/>
            <person name="Ruiz-Trillo I."/>
            <person name="Lander E."/>
            <person name="Nusbaum C."/>
        </authorList>
    </citation>
    <scope>NUCLEOTIDE SEQUENCE [LARGE SCALE GENOMIC DNA]</scope>
    <source>
        <strain evidence="2 3">ATCC 50062</strain>
    </source>
</reference>
<dbReference type="PANTHER" id="PTHR12121">
    <property type="entry name" value="CARBON CATABOLITE REPRESSOR PROTEIN 4"/>
    <property type="match status" value="1"/>
</dbReference>
<evidence type="ECO:0000259" key="1">
    <source>
        <dbReference type="Pfam" id="PF03372"/>
    </source>
</evidence>
<dbReference type="STRING" id="461836.A0A0L0DFT8"/>
<dbReference type="AlphaFoldDB" id="A0A0L0DFT8"/>
<keyword evidence="2" id="KW-0378">Hydrolase</keyword>
<dbReference type="GeneID" id="25565690"/>
<proteinExistence type="predicted"/>
<dbReference type="Pfam" id="PF03372">
    <property type="entry name" value="Exo_endo_phos"/>
    <property type="match status" value="1"/>
</dbReference>